<keyword evidence="1" id="KW-0472">Membrane</keyword>
<dbReference type="Proteomes" id="UP000177117">
    <property type="component" value="Unassembled WGS sequence"/>
</dbReference>
<keyword evidence="1" id="KW-1133">Transmembrane helix</keyword>
<reference evidence="2 3" key="1">
    <citation type="journal article" date="2016" name="Nat. Commun.">
        <title>Thousands of microbial genomes shed light on interconnected biogeochemical processes in an aquifer system.</title>
        <authorList>
            <person name="Anantharaman K."/>
            <person name="Brown C.T."/>
            <person name="Hug L.A."/>
            <person name="Sharon I."/>
            <person name="Castelle C.J."/>
            <person name="Probst A.J."/>
            <person name="Thomas B.C."/>
            <person name="Singh A."/>
            <person name="Wilkins M.J."/>
            <person name="Karaoz U."/>
            <person name="Brodie E.L."/>
            <person name="Williams K.H."/>
            <person name="Hubbard S.S."/>
            <person name="Banfield J.F."/>
        </authorList>
    </citation>
    <scope>NUCLEOTIDE SEQUENCE [LARGE SCALE GENOMIC DNA]</scope>
</reference>
<keyword evidence="1" id="KW-0812">Transmembrane</keyword>
<sequence>MDQVPPQMQNPNVLENMPVQSPMDHITKKKGHWILVAVAIAAVATFFVIQFYIDQMVVEMVVRQPVLNQEAREDALISNEVQDVDLGDLNAEFEDIDKDLNSL</sequence>
<accession>A0A1F8EHX9</accession>
<evidence type="ECO:0000313" key="3">
    <source>
        <dbReference type="Proteomes" id="UP000177117"/>
    </source>
</evidence>
<dbReference type="AlphaFoldDB" id="A0A1F8EHX9"/>
<comment type="caution">
    <text evidence="2">The sequence shown here is derived from an EMBL/GenBank/DDBJ whole genome shotgun (WGS) entry which is preliminary data.</text>
</comment>
<organism evidence="2 3">
    <name type="scientific">Candidatus Yanofskybacteria bacterium RIFCSPHIGHO2_01_FULL_41_53</name>
    <dbReference type="NCBI Taxonomy" id="1802663"/>
    <lineage>
        <taxon>Bacteria</taxon>
        <taxon>Candidatus Yanofskyibacteriota</taxon>
    </lineage>
</organism>
<protein>
    <submittedName>
        <fullName evidence="2">Uncharacterized protein</fullName>
    </submittedName>
</protein>
<dbReference type="EMBL" id="MGJD01000021">
    <property type="protein sequence ID" value="OGN00424.1"/>
    <property type="molecule type" value="Genomic_DNA"/>
</dbReference>
<feature type="transmembrane region" description="Helical" evidence="1">
    <location>
        <begin position="33"/>
        <end position="53"/>
    </location>
</feature>
<gene>
    <name evidence="2" type="ORF">A2650_03490</name>
</gene>
<name>A0A1F8EHX9_9BACT</name>
<evidence type="ECO:0000313" key="2">
    <source>
        <dbReference type="EMBL" id="OGN00424.1"/>
    </source>
</evidence>
<evidence type="ECO:0000256" key="1">
    <source>
        <dbReference type="SAM" id="Phobius"/>
    </source>
</evidence>
<proteinExistence type="predicted"/>